<dbReference type="Pfam" id="PF00107">
    <property type="entry name" value="ADH_zinc_N"/>
    <property type="match status" value="1"/>
</dbReference>
<evidence type="ECO:0000259" key="3">
    <source>
        <dbReference type="SMART" id="SM00829"/>
    </source>
</evidence>
<keyword evidence="2" id="KW-0560">Oxidoreductase</keyword>
<dbReference type="SUPFAM" id="SSF51735">
    <property type="entry name" value="NAD(P)-binding Rossmann-fold domains"/>
    <property type="match status" value="1"/>
</dbReference>
<sequence>MTERVARIARTGGPDVIEWHDVDLPPPGPGEVRLRHKAVGLNFIDTYHRSGLYKVDLPAGLGSEAAGVIEAVGEGVTGFAPGQRVATFGPSRGAYATARNVAAAELVALPDDISDEVAAAALLKGGTAEFLAERCARVEAGWPVLVHAAAGGVGLILVQWLASLGARVIGTVGDQAKVAAARAAGAGHVLLSRDEDIAARVRELTGGEGVRVVFDGVGEATWEASLASAARRGLIVSYGNASGAVTGVALGTLSAHGSLFVTRPTMFDYWREPEERAAAAERLWAMIREGRIKLTIGARYPLEDAAQAHTDLEARRTSGSTLLLP</sequence>
<dbReference type="STRING" id="1166337.SAMN05192580_1138"/>
<dbReference type="PANTHER" id="PTHR48106">
    <property type="entry name" value="QUINONE OXIDOREDUCTASE PIG3-RELATED"/>
    <property type="match status" value="1"/>
</dbReference>
<dbReference type="AlphaFoldDB" id="A0A1I6K007"/>
<dbReference type="InterPro" id="IPR020843">
    <property type="entry name" value="ER"/>
</dbReference>
<dbReference type="FunFam" id="3.40.50.720:FF:000053">
    <property type="entry name" value="Quinone oxidoreductase 1"/>
    <property type="match status" value="1"/>
</dbReference>
<name>A0A1I6K007_9SPHN</name>
<accession>A0A1I6K007</accession>
<dbReference type="Pfam" id="PF08240">
    <property type="entry name" value="ADH_N"/>
    <property type="match status" value="1"/>
</dbReference>
<proteinExistence type="predicted"/>
<keyword evidence="1" id="KW-0521">NADP</keyword>
<dbReference type="Proteomes" id="UP000198824">
    <property type="component" value="Unassembled WGS sequence"/>
</dbReference>
<reference evidence="4 5" key="1">
    <citation type="submission" date="2016-10" db="EMBL/GenBank/DDBJ databases">
        <authorList>
            <person name="de Groot N.N."/>
        </authorList>
    </citation>
    <scope>NUCLEOTIDE SEQUENCE [LARGE SCALE GENOMIC DNA]</scope>
    <source>
        <strain evidence="4 5">S5-249</strain>
    </source>
</reference>
<dbReference type="OrthoDB" id="9805883at2"/>
<dbReference type="GO" id="GO:0035925">
    <property type="term" value="F:mRNA 3'-UTR AU-rich region binding"/>
    <property type="evidence" value="ECO:0007669"/>
    <property type="project" value="TreeGrafter"/>
</dbReference>
<keyword evidence="5" id="KW-1185">Reference proteome</keyword>
<feature type="domain" description="Enoyl reductase (ER)" evidence="3">
    <location>
        <begin position="12"/>
        <end position="323"/>
    </location>
</feature>
<dbReference type="Gene3D" id="3.40.50.720">
    <property type="entry name" value="NAD(P)-binding Rossmann-like Domain"/>
    <property type="match status" value="1"/>
</dbReference>
<dbReference type="GO" id="GO:0003960">
    <property type="term" value="F:quinone reductase (NADPH) activity"/>
    <property type="evidence" value="ECO:0007669"/>
    <property type="project" value="InterPro"/>
</dbReference>
<evidence type="ECO:0000313" key="5">
    <source>
        <dbReference type="Proteomes" id="UP000198824"/>
    </source>
</evidence>
<dbReference type="InterPro" id="IPR013149">
    <property type="entry name" value="ADH-like_C"/>
</dbReference>
<dbReference type="RefSeq" id="WP_093311995.1">
    <property type="nucleotide sequence ID" value="NZ_FOZG01000001.1"/>
</dbReference>
<dbReference type="CDD" id="cd05286">
    <property type="entry name" value="QOR2"/>
    <property type="match status" value="1"/>
</dbReference>
<dbReference type="PANTHER" id="PTHR48106:SF13">
    <property type="entry name" value="QUINONE OXIDOREDUCTASE-RELATED"/>
    <property type="match status" value="1"/>
</dbReference>
<protein>
    <submittedName>
        <fullName evidence="4">NADPH2:quinone reductase</fullName>
    </submittedName>
</protein>
<dbReference type="InterPro" id="IPR047618">
    <property type="entry name" value="QOR-like"/>
</dbReference>
<gene>
    <name evidence="4" type="ORF">SAMN05192580_1138</name>
</gene>
<dbReference type="EMBL" id="FOZG01000001">
    <property type="protein sequence ID" value="SFR84458.1"/>
    <property type="molecule type" value="Genomic_DNA"/>
</dbReference>
<dbReference type="InterPro" id="IPR036291">
    <property type="entry name" value="NAD(P)-bd_dom_sf"/>
</dbReference>
<evidence type="ECO:0000313" key="4">
    <source>
        <dbReference type="EMBL" id="SFR84458.1"/>
    </source>
</evidence>
<dbReference type="GO" id="GO:0070402">
    <property type="term" value="F:NADPH binding"/>
    <property type="evidence" value="ECO:0007669"/>
    <property type="project" value="TreeGrafter"/>
</dbReference>
<dbReference type="Gene3D" id="3.90.180.10">
    <property type="entry name" value="Medium-chain alcohol dehydrogenases, catalytic domain"/>
    <property type="match status" value="1"/>
</dbReference>
<evidence type="ECO:0000256" key="2">
    <source>
        <dbReference type="ARBA" id="ARBA00023002"/>
    </source>
</evidence>
<dbReference type="GO" id="GO:0005829">
    <property type="term" value="C:cytosol"/>
    <property type="evidence" value="ECO:0007669"/>
    <property type="project" value="TreeGrafter"/>
</dbReference>
<dbReference type="SMART" id="SM00829">
    <property type="entry name" value="PKS_ER"/>
    <property type="match status" value="1"/>
</dbReference>
<evidence type="ECO:0000256" key="1">
    <source>
        <dbReference type="ARBA" id="ARBA00022857"/>
    </source>
</evidence>
<dbReference type="SUPFAM" id="SSF50129">
    <property type="entry name" value="GroES-like"/>
    <property type="match status" value="1"/>
</dbReference>
<dbReference type="InterPro" id="IPR011032">
    <property type="entry name" value="GroES-like_sf"/>
</dbReference>
<dbReference type="InterPro" id="IPR013154">
    <property type="entry name" value="ADH-like_N"/>
</dbReference>
<organism evidence="4 5">
    <name type="scientific">Sphingomonas jatrophae</name>
    <dbReference type="NCBI Taxonomy" id="1166337"/>
    <lineage>
        <taxon>Bacteria</taxon>
        <taxon>Pseudomonadati</taxon>
        <taxon>Pseudomonadota</taxon>
        <taxon>Alphaproteobacteria</taxon>
        <taxon>Sphingomonadales</taxon>
        <taxon>Sphingomonadaceae</taxon>
        <taxon>Sphingomonas</taxon>
    </lineage>
</organism>